<keyword evidence="7" id="KW-0812">Transmembrane</keyword>
<dbReference type="GO" id="GO:0004222">
    <property type="term" value="F:metalloendopeptidase activity"/>
    <property type="evidence" value="ECO:0007669"/>
    <property type="project" value="InterPro"/>
</dbReference>
<evidence type="ECO:0000256" key="4">
    <source>
        <dbReference type="ARBA" id="ARBA00022801"/>
    </source>
</evidence>
<dbReference type="PANTHER" id="PTHR22726">
    <property type="entry name" value="METALLOENDOPEPTIDASE OMA1"/>
    <property type="match status" value="1"/>
</dbReference>
<dbReference type="CDD" id="cd07324">
    <property type="entry name" value="M48C_Oma1-like"/>
    <property type="match status" value="1"/>
</dbReference>
<dbReference type="GO" id="GO:0051603">
    <property type="term" value="P:proteolysis involved in protein catabolic process"/>
    <property type="evidence" value="ECO:0007669"/>
    <property type="project" value="TreeGrafter"/>
</dbReference>
<feature type="domain" description="Peptidase M48" evidence="8">
    <location>
        <begin position="114"/>
        <end position="289"/>
    </location>
</feature>
<evidence type="ECO:0000256" key="2">
    <source>
        <dbReference type="ARBA" id="ARBA00022670"/>
    </source>
</evidence>
<dbReference type="Proteomes" id="UP000287447">
    <property type="component" value="Unassembled WGS sequence"/>
</dbReference>
<evidence type="ECO:0000256" key="5">
    <source>
        <dbReference type="ARBA" id="ARBA00022833"/>
    </source>
</evidence>
<keyword evidence="6" id="KW-0482">Metalloprotease</keyword>
<proteinExistence type="predicted"/>
<evidence type="ECO:0000256" key="3">
    <source>
        <dbReference type="ARBA" id="ARBA00022723"/>
    </source>
</evidence>
<dbReference type="Gene3D" id="3.30.2010.10">
    <property type="entry name" value="Metalloproteases ('zincins'), catalytic domain"/>
    <property type="match status" value="1"/>
</dbReference>
<comment type="cofactor">
    <cofactor evidence="1">
        <name>Zn(2+)</name>
        <dbReference type="ChEBI" id="CHEBI:29105"/>
    </cofactor>
</comment>
<dbReference type="Pfam" id="PF01435">
    <property type="entry name" value="Peptidase_M48"/>
    <property type="match status" value="1"/>
</dbReference>
<evidence type="ECO:0000259" key="8">
    <source>
        <dbReference type="Pfam" id="PF01435"/>
    </source>
</evidence>
<dbReference type="GO" id="GO:0046872">
    <property type="term" value="F:metal ion binding"/>
    <property type="evidence" value="ECO:0007669"/>
    <property type="project" value="UniProtKB-KW"/>
</dbReference>
<evidence type="ECO:0000313" key="10">
    <source>
        <dbReference type="Proteomes" id="UP000287447"/>
    </source>
</evidence>
<dbReference type="EMBL" id="SADE01000001">
    <property type="protein sequence ID" value="RVU38055.1"/>
    <property type="molecule type" value="Genomic_DNA"/>
</dbReference>
<sequence>MAEPRTAMAPPRRNKRRKDEAVICRLIGACCDTKFVEHMFLMALALDFAMGGFRLFHSGPISFVTRICTLSAVMATVMAVFFALSAPPANAQGLIRDTEIENTIRVYTAPIFKAAGLDPSVVRIHLVNDPSLNAFVANGQRIYIHTGLLMRAEDPGEVIGVLAHETGHITGGHLARFGEGLADAQNANLIALLLGIPAAVLTGRGDVAAAALSLGNQIGTRKFLSYTRANEQAADQAAVGFLDQAGISSQGMLEFMELLTQEEKLYVENPNPYTRTHPLSRERVDFIRNHLENSKFKNSKLDPSYKILHERMRAKLRGFILPPHQTYQLYPESDQSVPARYARAIALMQESQTPEALDAVNGLIADYPDDPFFIELKGDILRDGARLEEAIEPYRKAIEILPWSALIRASLARTLVELNNPDYDDEAEKQLREALRYEPWMSSAWRLLATVYGRRGDFGEAALAQAEEAINQGRKDAALGHAKRALDQLPNGTPGWLRAQDIEVQASRKTD</sequence>
<keyword evidence="7" id="KW-0472">Membrane</keyword>
<keyword evidence="5" id="KW-0862">Zinc</keyword>
<dbReference type="SUPFAM" id="SSF48452">
    <property type="entry name" value="TPR-like"/>
    <property type="match status" value="1"/>
</dbReference>
<dbReference type="PANTHER" id="PTHR22726:SF1">
    <property type="entry name" value="METALLOENDOPEPTIDASE OMA1, MITOCHONDRIAL"/>
    <property type="match status" value="1"/>
</dbReference>
<reference evidence="10" key="1">
    <citation type="submission" date="2019-01" db="EMBL/GenBank/DDBJ databases">
        <title>Gri0909 isolated from a small marine red alga.</title>
        <authorList>
            <person name="Kim J."/>
            <person name="Jeong S.E."/>
            <person name="Jeon C.O."/>
        </authorList>
    </citation>
    <scope>NUCLEOTIDE SEQUENCE [LARGE SCALE GENOMIC DNA]</scope>
    <source>
        <strain evidence="10">Gri0909</strain>
    </source>
</reference>
<comment type="caution">
    <text evidence="9">The sequence shown here is derived from an EMBL/GenBank/DDBJ whole genome shotgun (WGS) entry which is preliminary data.</text>
</comment>
<feature type="transmembrane region" description="Helical" evidence="7">
    <location>
        <begin position="63"/>
        <end position="84"/>
    </location>
</feature>
<dbReference type="AlphaFoldDB" id="A0A3S2ZAD8"/>
<gene>
    <name evidence="9" type="ORF">EOI86_01755</name>
</gene>
<dbReference type="InterPro" id="IPR001915">
    <property type="entry name" value="Peptidase_M48"/>
</dbReference>
<dbReference type="Gene3D" id="1.25.40.10">
    <property type="entry name" value="Tetratricopeptide repeat domain"/>
    <property type="match status" value="1"/>
</dbReference>
<dbReference type="InterPro" id="IPR011990">
    <property type="entry name" value="TPR-like_helical_dom_sf"/>
</dbReference>
<evidence type="ECO:0000256" key="6">
    <source>
        <dbReference type="ARBA" id="ARBA00023049"/>
    </source>
</evidence>
<evidence type="ECO:0000313" key="9">
    <source>
        <dbReference type="EMBL" id="RVU38055.1"/>
    </source>
</evidence>
<keyword evidence="7" id="KW-1133">Transmembrane helix</keyword>
<keyword evidence="4" id="KW-0378">Hydrolase</keyword>
<evidence type="ECO:0000256" key="7">
    <source>
        <dbReference type="SAM" id="Phobius"/>
    </source>
</evidence>
<organism evidence="9 10">
    <name type="scientific">Hwanghaeella grinnelliae</name>
    <dbReference type="NCBI Taxonomy" id="2500179"/>
    <lineage>
        <taxon>Bacteria</taxon>
        <taxon>Pseudomonadati</taxon>
        <taxon>Pseudomonadota</taxon>
        <taxon>Alphaproteobacteria</taxon>
        <taxon>Rhodospirillales</taxon>
        <taxon>Rhodospirillaceae</taxon>
        <taxon>Hwanghaeella</taxon>
    </lineage>
</organism>
<keyword evidence="10" id="KW-1185">Reference proteome</keyword>
<keyword evidence="3" id="KW-0479">Metal-binding</keyword>
<name>A0A3S2ZAD8_9PROT</name>
<accession>A0A3S2ZAD8</accession>
<dbReference type="InterPro" id="IPR051156">
    <property type="entry name" value="Mito/Outer_Membr_Metalloprot"/>
</dbReference>
<protein>
    <submittedName>
        <fullName evidence="9">M48 family peptidase</fullName>
    </submittedName>
</protein>
<dbReference type="GO" id="GO:0016020">
    <property type="term" value="C:membrane"/>
    <property type="evidence" value="ECO:0007669"/>
    <property type="project" value="TreeGrafter"/>
</dbReference>
<keyword evidence="2" id="KW-0645">Protease</keyword>
<evidence type="ECO:0000256" key="1">
    <source>
        <dbReference type="ARBA" id="ARBA00001947"/>
    </source>
</evidence>
<dbReference type="Pfam" id="PF13432">
    <property type="entry name" value="TPR_16"/>
    <property type="match status" value="2"/>
</dbReference>